<evidence type="ECO:0000313" key="3">
    <source>
        <dbReference type="Proteomes" id="UP000727907"/>
    </source>
</evidence>
<keyword evidence="1" id="KW-0472">Membrane</keyword>
<keyword evidence="1" id="KW-1133">Transmembrane helix</keyword>
<dbReference type="EMBL" id="JAHOPB010000001">
    <property type="protein sequence ID" value="MBU8874336.1"/>
    <property type="molecule type" value="Genomic_DNA"/>
</dbReference>
<protein>
    <submittedName>
        <fullName evidence="2">Uncharacterized protein</fullName>
    </submittedName>
</protein>
<keyword evidence="1" id="KW-0812">Transmembrane</keyword>
<evidence type="ECO:0000313" key="2">
    <source>
        <dbReference type="EMBL" id="MBU8874336.1"/>
    </source>
</evidence>
<organism evidence="2 3">
    <name type="scientific">Reyranella humidisoli</name>
    <dbReference type="NCBI Taxonomy" id="2849149"/>
    <lineage>
        <taxon>Bacteria</taxon>
        <taxon>Pseudomonadati</taxon>
        <taxon>Pseudomonadota</taxon>
        <taxon>Alphaproteobacteria</taxon>
        <taxon>Hyphomicrobiales</taxon>
        <taxon>Reyranellaceae</taxon>
        <taxon>Reyranella</taxon>
    </lineage>
</organism>
<dbReference type="Proteomes" id="UP000727907">
    <property type="component" value="Unassembled WGS sequence"/>
</dbReference>
<feature type="transmembrane region" description="Helical" evidence="1">
    <location>
        <begin position="16"/>
        <end position="40"/>
    </location>
</feature>
<gene>
    <name evidence="2" type="ORF">KQ910_11210</name>
</gene>
<keyword evidence="3" id="KW-1185">Reference proteome</keyword>
<dbReference type="RefSeq" id="WP_216959651.1">
    <property type="nucleotide sequence ID" value="NZ_JAHOPB010000001.1"/>
</dbReference>
<sequence length="271" mass="28500">MPAVKLSFGGLVAQSFGFVLANLGLFFHLVTIPWIASLAIRLLGSLMTRDSLMPVLIEKAADMVPTVMFMVAWQRLVLLGPNGVDRLPGLGWSPREMAFLVHLIKIGGITFVLLAAFVLTLGTVDPELLAAGAAADPEIARKQALAAPIGLGFTISIILALRVSFGLAATAVDEPFTPRQSWAYSRGNAWTIIGVLFLVFFSGAMATTVATLVVLGLTRGILGAGESAAIITWTAALLVSYGGTAVAATAQALIFRELVGWRPGTQLTPAQ</sequence>
<name>A0ABS6IIB5_9HYPH</name>
<feature type="transmembrane region" description="Helical" evidence="1">
    <location>
        <begin position="145"/>
        <end position="169"/>
    </location>
</feature>
<feature type="transmembrane region" description="Helical" evidence="1">
    <location>
        <begin position="99"/>
        <end position="124"/>
    </location>
</feature>
<comment type="caution">
    <text evidence="2">The sequence shown here is derived from an EMBL/GenBank/DDBJ whole genome shotgun (WGS) entry which is preliminary data.</text>
</comment>
<feature type="transmembrane region" description="Helical" evidence="1">
    <location>
        <begin position="230"/>
        <end position="254"/>
    </location>
</feature>
<proteinExistence type="predicted"/>
<evidence type="ECO:0000256" key="1">
    <source>
        <dbReference type="SAM" id="Phobius"/>
    </source>
</evidence>
<feature type="transmembrane region" description="Helical" evidence="1">
    <location>
        <begin position="189"/>
        <end position="218"/>
    </location>
</feature>
<reference evidence="2 3" key="1">
    <citation type="submission" date="2021-06" db="EMBL/GenBank/DDBJ databases">
        <authorList>
            <person name="Lee D.H."/>
        </authorList>
    </citation>
    <scope>NUCLEOTIDE SEQUENCE [LARGE SCALE GENOMIC DNA]</scope>
    <source>
        <strain evidence="2 3">MMS21-HV4-11</strain>
    </source>
</reference>
<accession>A0ABS6IIB5</accession>